<dbReference type="EMBL" id="GL377587">
    <property type="protein sequence ID" value="EFJ25361.1"/>
    <property type="molecule type" value="Genomic_DNA"/>
</dbReference>
<keyword evidence="7" id="KW-0788">Thiol protease</keyword>
<evidence type="ECO:0000256" key="2">
    <source>
        <dbReference type="ARBA" id="ARBA00010958"/>
    </source>
</evidence>
<evidence type="ECO:0000256" key="12">
    <source>
        <dbReference type="ARBA" id="ARBA00045891"/>
    </source>
</evidence>
<evidence type="ECO:0000256" key="8">
    <source>
        <dbReference type="ARBA" id="ARBA00022927"/>
    </source>
</evidence>
<feature type="domain" description="Peptidase C54 catalytic" evidence="14">
    <location>
        <begin position="68"/>
        <end position="339"/>
    </location>
</feature>
<accession>D8RR99</accession>
<dbReference type="SUPFAM" id="SSF54001">
    <property type="entry name" value="Cysteine proteinases"/>
    <property type="match status" value="1"/>
</dbReference>
<dbReference type="OMA" id="TGFGCMI"/>
<dbReference type="InterPro" id="IPR038765">
    <property type="entry name" value="Papain-like_cys_pep_sf"/>
</dbReference>
<evidence type="ECO:0000256" key="5">
    <source>
        <dbReference type="ARBA" id="ARBA00022670"/>
    </source>
</evidence>
<feature type="non-terminal residue" evidence="15">
    <location>
        <position position="1"/>
    </location>
</feature>
<gene>
    <name evidence="15" type="ORF">SELMODRAFT_54035</name>
</gene>
<comment type="subunit">
    <text evidence="11">Interacts with ATG8.</text>
</comment>
<reference evidence="15 16" key="1">
    <citation type="journal article" date="2011" name="Science">
        <title>The Selaginella genome identifies genetic changes associated with the evolution of vascular plants.</title>
        <authorList>
            <person name="Banks J.A."/>
            <person name="Nishiyama T."/>
            <person name="Hasebe M."/>
            <person name="Bowman J.L."/>
            <person name="Gribskov M."/>
            <person name="dePamphilis C."/>
            <person name="Albert V.A."/>
            <person name="Aono N."/>
            <person name="Aoyama T."/>
            <person name="Ambrose B.A."/>
            <person name="Ashton N.W."/>
            <person name="Axtell M.J."/>
            <person name="Barker E."/>
            <person name="Barker M.S."/>
            <person name="Bennetzen J.L."/>
            <person name="Bonawitz N.D."/>
            <person name="Chapple C."/>
            <person name="Cheng C."/>
            <person name="Correa L.G."/>
            <person name="Dacre M."/>
            <person name="DeBarry J."/>
            <person name="Dreyer I."/>
            <person name="Elias M."/>
            <person name="Engstrom E.M."/>
            <person name="Estelle M."/>
            <person name="Feng L."/>
            <person name="Finet C."/>
            <person name="Floyd S.K."/>
            <person name="Frommer W.B."/>
            <person name="Fujita T."/>
            <person name="Gramzow L."/>
            <person name="Gutensohn M."/>
            <person name="Harholt J."/>
            <person name="Hattori M."/>
            <person name="Heyl A."/>
            <person name="Hirai T."/>
            <person name="Hiwatashi Y."/>
            <person name="Ishikawa M."/>
            <person name="Iwata M."/>
            <person name="Karol K.G."/>
            <person name="Koehler B."/>
            <person name="Kolukisaoglu U."/>
            <person name="Kubo M."/>
            <person name="Kurata T."/>
            <person name="Lalonde S."/>
            <person name="Li K."/>
            <person name="Li Y."/>
            <person name="Litt A."/>
            <person name="Lyons E."/>
            <person name="Manning G."/>
            <person name="Maruyama T."/>
            <person name="Michael T.P."/>
            <person name="Mikami K."/>
            <person name="Miyazaki S."/>
            <person name="Morinaga S."/>
            <person name="Murata T."/>
            <person name="Mueller-Roeber B."/>
            <person name="Nelson D.R."/>
            <person name="Obara M."/>
            <person name="Oguri Y."/>
            <person name="Olmstead R.G."/>
            <person name="Onodera N."/>
            <person name="Petersen B.L."/>
            <person name="Pils B."/>
            <person name="Prigge M."/>
            <person name="Rensing S.A."/>
            <person name="Riano-Pachon D.M."/>
            <person name="Roberts A.W."/>
            <person name="Sato Y."/>
            <person name="Scheller H.V."/>
            <person name="Schulz B."/>
            <person name="Schulz C."/>
            <person name="Shakirov E.V."/>
            <person name="Shibagaki N."/>
            <person name="Shinohara N."/>
            <person name="Shippen D.E."/>
            <person name="Soerensen I."/>
            <person name="Sotooka R."/>
            <person name="Sugimoto N."/>
            <person name="Sugita M."/>
            <person name="Sumikawa N."/>
            <person name="Tanurdzic M."/>
            <person name="Theissen G."/>
            <person name="Ulvskov P."/>
            <person name="Wakazuki S."/>
            <person name="Weng J.K."/>
            <person name="Willats W.W."/>
            <person name="Wipf D."/>
            <person name="Wolf P.G."/>
            <person name="Yang L."/>
            <person name="Zimmer A.D."/>
            <person name="Zhu Q."/>
            <person name="Mitros T."/>
            <person name="Hellsten U."/>
            <person name="Loque D."/>
            <person name="Otillar R."/>
            <person name="Salamov A."/>
            <person name="Schmutz J."/>
            <person name="Shapiro H."/>
            <person name="Lindquist E."/>
            <person name="Lucas S."/>
            <person name="Rokhsar D."/>
            <person name="Grigoriev I.V."/>
        </authorList>
    </citation>
    <scope>NUCLEOTIDE SEQUENCE [LARGE SCALE GENOMIC DNA]</scope>
</reference>
<dbReference type="InterPro" id="IPR005078">
    <property type="entry name" value="Peptidase_C54"/>
</dbReference>
<comment type="subcellular location">
    <subcellularLocation>
        <location evidence="1 13">Cytoplasm</location>
    </subcellularLocation>
</comment>
<keyword evidence="3" id="KW-0813">Transport</keyword>
<feature type="non-terminal residue" evidence="15">
    <location>
        <position position="358"/>
    </location>
</feature>
<organism evidence="16">
    <name type="scientific">Selaginella moellendorffii</name>
    <name type="common">Spikemoss</name>
    <dbReference type="NCBI Taxonomy" id="88036"/>
    <lineage>
        <taxon>Eukaryota</taxon>
        <taxon>Viridiplantae</taxon>
        <taxon>Streptophyta</taxon>
        <taxon>Embryophyta</taxon>
        <taxon>Tracheophyta</taxon>
        <taxon>Lycopodiopsida</taxon>
        <taxon>Selaginellales</taxon>
        <taxon>Selaginellaceae</taxon>
        <taxon>Selaginella</taxon>
    </lineage>
</organism>
<evidence type="ECO:0000259" key="14">
    <source>
        <dbReference type="Pfam" id="PF03416"/>
    </source>
</evidence>
<keyword evidence="9 13" id="KW-0072">Autophagy</keyword>
<dbReference type="GO" id="GO:0005737">
    <property type="term" value="C:cytoplasm"/>
    <property type="evidence" value="ECO:0000318"/>
    <property type="project" value="GO_Central"/>
</dbReference>
<evidence type="ECO:0000256" key="9">
    <source>
        <dbReference type="ARBA" id="ARBA00023006"/>
    </source>
</evidence>
<dbReference type="InterPro" id="IPR046792">
    <property type="entry name" value="Peptidase_C54_cat"/>
</dbReference>
<keyword evidence="6 13" id="KW-0378">Hydrolase</keyword>
<evidence type="ECO:0000313" key="15">
    <source>
        <dbReference type="EMBL" id="EFJ25361.1"/>
    </source>
</evidence>
<name>D8RR99_SELML</name>
<keyword evidence="4 13" id="KW-0963">Cytoplasm</keyword>
<sequence length="358" mass="38638">WTAAVRRAVGPVRRIQECLMGMRGGNGISSGSAIWLLGACYRMGASSTSSTDEEAKESTSSSPEAVADFLLDFSSRIWITYRQGFEAIGESKFTSDVGWGCMIRSGQMLFAQALVCHRLGRGWRRGEQPYAREYLEILHSFVDSPSPACPFSIHNFIRAGSPYGLAAGSWLGPYALCHAIEALARNDGRGRQGEDHLAVYVVSGDAHGERGGAPVLYNVDVAGKCPVLILVPLVLGLDKINPRYLPSLRATFAFPQSVGIAGGKPAASVYFVGVQDDQALYLDPHEVQKVVSVSGESLEFDSASYHCSVVRKMPLDAIDPSLALGFYCRNREELDDLCARASELASQSNGAPMFTVAE</sequence>
<dbReference type="GO" id="GO:0016485">
    <property type="term" value="P:protein processing"/>
    <property type="evidence" value="ECO:0000318"/>
    <property type="project" value="GO_Central"/>
</dbReference>
<comment type="function">
    <text evidence="12">Cysteine protease that plays a key role in autophagy by mediating both proteolytic activation and delipidation of ATG8 family proteins. The protease activity is required for proteolytic activation of ATG8 family proteins: cleaves the C-terminal amino acid of ATG8 proteins to reveal a C-terminal glycine. Exposure of the glycine at the C-terminus is essential for ATG8 proteins conjugation to phosphatidylethanolamine (PE) and insertion to membranes, which is necessary for autophagy. In addition to the protease activity, also mediates delipidation of PE-conjugated ATG8 proteins.</text>
</comment>
<evidence type="ECO:0000256" key="3">
    <source>
        <dbReference type="ARBA" id="ARBA00022448"/>
    </source>
</evidence>
<dbReference type="STRING" id="88036.D8RR99"/>
<keyword evidence="5 13" id="KW-0645">Protease</keyword>
<dbReference type="HOGENOM" id="CLU_021259_1_0_1"/>
<dbReference type="EC" id="3.4.22.-" evidence="13"/>
<evidence type="ECO:0000256" key="1">
    <source>
        <dbReference type="ARBA" id="ARBA00004496"/>
    </source>
</evidence>
<evidence type="ECO:0000256" key="11">
    <source>
        <dbReference type="ARBA" id="ARBA00038724"/>
    </source>
</evidence>
<protein>
    <recommendedName>
        <fullName evidence="13">Cysteine protease</fullName>
        <ecNumber evidence="13">3.4.22.-</ecNumber>
    </recommendedName>
</protein>
<comment type="similarity">
    <text evidence="2 13">Belongs to the peptidase C54 family.</text>
</comment>
<dbReference type="PANTHER" id="PTHR22624:SF49">
    <property type="entry name" value="CYSTEINE PROTEASE"/>
    <property type="match status" value="1"/>
</dbReference>
<dbReference type="FunCoup" id="D8RR99">
    <property type="interactions" value="4547"/>
</dbReference>
<proteinExistence type="inferred from homology"/>
<dbReference type="Gramene" id="EFJ25361">
    <property type="protein sequence ID" value="EFJ25361"/>
    <property type="gene ID" value="SELMODRAFT_54035"/>
</dbReference>
<dbReference type="OrthoDB" id="2960936at2759"/>
<dbReference type="eggNOG" id="KOG2674">
    <property type="taxonomic scope" value="Eukaryota"/>
</dbReference>
<evidence type="ECO:0000256" key="7">
    <source>
        <dbReference type="ARBA" id="ARBA00022807"/>
    </source>
</evidence>
<keyword evidence="8 13" id="KW-0653">Protein transport</keyword>
<comment type="catalytic activity">
    <reaction evidence="10">
        <text>[protein]-C-terminal L-amino acid-glycyl-phosphatidylethanolamide + H2O = [protein]-C-terminal L-amino acid-glycine + a 1,2-diacyl-sn-glycero-3-phosphoethanolamine</text>
        <dbReference type="Rhea" id="RHEA:67548"/>
        <dbReference type="Rhea" id="RHEA-COMP:17323"/>
        <dbReference type="Rhea" id="RHEA-COMP:17324"/>
        <dbReference type="ChEBI" id="CHEBI:15377"/>
        <dbReference type="ChEBI" id="CHEBI:64612"/>
        <dbReference type="ChEBI" id="CHEBI:172940"/>
        <dbReference type="ChEBI" id="CHEBI:172941"/>
    </reaction>
    <physiologicalReaction direction="left-to-right" evidence="10">
        <dbReference type="Rhea" id="RHEA:67549"/>
    </physiologicalReaction>
</comment>
<keyword evidence="16" id="KW-1185">Reference proteome</keyword>
<dbReference type="AlphaFoldDB" id="D8RR99"/>
<dbReference type="GO" id="GO:0019786">
    <property type="term" value="F:protein-phosphatidylethanolamide deconjugating activity"/>
    <property type="evidence" value="ECO:0000318"/>
    <property type="project" value="GO_Central"/>
</dbReference>
<evidence type="ECO:0000256" key="13">
    <source>
        <dbReference type="RuleBase" id="RU363115"/>
    </source>
</evidence>
<dbReference type="InParanoid" id="D8RR99"/>
<dbReference type="GO" id="GO:0000045">
    <property type="term" value="P:autophagosome assembly"/>
    <property type="evidence" value="ECO:0000318"/>
    <property type="project" value="GO_Central"/>
</dbReference>
<dbReference type="GO" id="GO:0004197">
    <property type="term" value="F:cysteine-type endopeptidase activity"/>
    <property type="evidence" value="ECO:0000318"/>
    <property type="project" value="GO_Central"/>
</dbReference>
<evidence type="ECO:0000256" key="10">
    <source>
        <dbReference type="ARBA" id="ARBA00029362"/>
    </source>
</evidence>
<evidence type="ECO:0000256" key="6">
    <source>
        <dbReference type="ARBA" id="ARBA00022801"/>
    </source>
</evidence>
<dbReference type="GO" id="GO:0000423">
    <property type="term" value="P:mitophagy"/>
    <property type="evidence" value="ECO:0000318"/>
    <property type="project" value="GO_Central"/>
</dbReference>
<dbReference type="Proteomes" id="UP000001514">
    <property type="component" value="Unassembled WGS sequence"/>
</dbReference>
<dbReference type="KEGG" id="smo:SELMODRAFT_54035"/>
<evidence type="ECO:0000256" key="4">
    <source>
        <dbReference type="ARBA" id="ARBA00022490"/>
    </source>
</evidence>
<dbReference type="Pfam" id="PF03416">
    <property type="entry name" value="Peptidase_C54"/>
    <property type="match status" value="1"/>
</dbReference>
<dbReference type="GO" id="GO:0015031">
    <property type="term" value="P:protein transport"/>
    <property type="evidence" value="ECO:0007669"/>
    <property type="project" value="UniProtKB-KW"/>
</dbReference>
<dbReference type="GO" id="GO:0034727">
    <property type="term" value="P:piecemeal microautophagy of the nucleus"/>
    <property type="evidence" value="ECO:0000318"/>
    <property type="project" value="GO_Central"/>
</dbReference>
<dbReference type="PANTHER" id="PTHR22624">
    <property type="entry name" value="CYSTEINE PROTEASE ATG4"/>
    <property type="match status" value="1"/>
</dbReference>
<dbReference type="GO" id="GO:0035973">
    <property type="term" value="P:aggrephagy"/>
    <property type="evidence" value="ECO:0000318"/>
    <property type="project" value="GO_Central"/>
</dbReference>
<evidence type="ECO:0000313" key="16">
    <source>
        <dbReference type="Proteomes" id="UP000001514"/>
    </source>
</evidence>